<evidence type="ECO:0000256" key="3">
    <source>
        <dbReference type="ARBA" id="ARBA00012533"/>
    </source>
</evidence>
<evidence type="ECO:0000256" key="9">
    <source>
        <dbReference type="ARBA" id="ARBA00038126"/>
    </source>
</evidence>
<organism evidence="11 12">
    <name type="scientific">Emydomyces testavorans</name>
    <dbReference type="NCBI Taxonomy" id="2070801"/>
    <lineage>
        <taxon>Eukaryota</taxon>
        <taxon>Fungi</taxon>
        <taxon>Dikarya</taxon>
        <taxon>Ascomycota</taxon>
        <taxon>Pezizomycotina</taxon>
        <taxon>Eurotiomycetes</taxon>
        <taxon>Eurotiomycetidae</taxon>
        <taxon>Onygenales</taxon>
        <taxon>Nannizziopsiaceae</taxon>
        <taxon>Emydomyces</taxon>
    </lineage>
</organism>
<keyword evidence="6" id="KW-0808">Transferase</keyword>
<dbReference type="AlphaFoldDB" id="A0AAF0II56"/>
<keyword evidence="8" id="KW-0539">Nucleus</keyword>
<proteinExistence type="inferred from homology"/>
<dbReference type="InterPro" id="IPR019410">
    <property type="entry name" value="Methyltransf_16"/>
</dbReference>
<dbReference type="GO" id="GO:0005634">
    <property type="term" value="C:nucleus"/>
    <property type="evidence" value="ECO:0007669"/>
    <property type="project" value="UniProtKB-SubCell"/>
</dbReference>
<comment type="similarity">
    <text evidence="9">Belongs to the methyltransferase superfamily. METTL18 family.</text>
</comment>
<dbReference type="EC" id="2.1.1.85" evidence="3"/>
<dbReference type="GO" id="GO:0032259">
    <property type="term" value="P:methylation"/>
    <property type="evidence" value="ECO:0007669"/>
    <property type="project" value="UniProtKB-KW"/>
</dbReference>
<keyword evidence="5" id="KW-0489">Methyltransferase</keyword>
<dbReference type="Gene3D" id="3.40.50.150">
    <property type="entry name" value="Vaccinia Virus protein VP39"/>
    <property type="match status" value="1"/>
</dbReference>
<dbReference type="GO" id="GO:0018064">
    <property type="term" value="F:protein-L-histidine N-tele-methyltransferase activity"/>
    <property type="evidence" value="ECO:0007669"/>
    <property type="project" value="UniProtKB-EC"/>
</dbReference>
<gene>
    <name evidence="11" type="ORF">PRK78_003948</name>
</gene>
<evidence type="ECO:0000256" key="8">
    <source>
        <dbReference type="ARBA" id="ARBA00023242"/>
    </source>
</evidence>
<evidence type="ECO:0000256" key="2">
    <source>
        <dbReference type="ARBA" id="ARBA00004496"/>
    </source>
</evidence>
<dbReference type="InterPro" id="IPR029063">
    <property type="entry name" value="SAM-dependent_MTases_sf"/>
</dbReference>
<dbReference type="GO" id="GO:0005737">
    <property type="term" value="C:cytoplasm"/>
    <property type="evidence" value="ECO:0007669"/>
    <property type="project" value="UniProtKB-SubCell"/>
</dbReference>
<comment type="subcellular location">
    <subcellularLocation>
        <location evidence="2">Cytoplasm</location>
    </subcellularLocation>
    <subcellularLocation>
        <location evidence="1">Nucleus</location>
    </subcellularLocation>
</comment>
<evidence type="ECO:0000313" key="12">
    <source>
        <dbReference type="Proteomes" id="UP001219355"/>
    </source>
</evidence>
<evidence type="ECO:0000256" key="4">
    <source>
        <dbReference type="ARBA" id="ARBA00022490"/>
    </source>
</evidence>
<protein>
    <recommendedName>
        <fullName evidence="3">protein-histidine N-methyltransferase</fullName>
        <ecNumber evidence="3">2.1.1.85</ecNumber>
    </recommendedName>
</protein>
<dbReference type="PANTHER" id="PTHR14614">
    <property type="entry name" value="HEPATOCELLULAR CARCINOMA-ASSOCIATED ANTIGEN"/>
    <property type="match status" value="1"/>
</dbReference>
<keyword evidence="12" id="KW-1185">Reference proteome</keyword>
<sequence length="381" mass="41872">MSSAFTFGFNGDDIDIDRNEHEVDPNSVPQRPGESGNAAPSEAGAVLLEARKLDLEDMISSLPSQISYNTLSLYDPTEWVQPIPIPRRDVCDIRAQLMAEDNPEENSNERLIAGLETDDIIPALYEGGLKTWECSATLAETAARQYGSLLEKAAYDLEFIELGAGTAIPSLLLLHLLFQVPPDEATQRPRRKISFVLADYNATVLNLVTLPNILLTWYTCCKNPNGEPVSQLDINSVLLDSFRHDLCDRGISLSFISGSWSPRFVDLVAPESKVNDDNNTRQTCILASETIYSPRSIRPFAETLTALLRRRSGARTDDPQDKANATALVAAKTVYFGVGGGVAEFLETLRGIAGEDVPVRTINLTRYEGVERVVLEIRGNA</sequence>
<dbReference type="PANTHER" id="PTHR14614:SF39">
    <property type="entry name" value="HISTIDINE PROTEIN METHYLTRANSFERASE 1 HOMOLOG"/>
    <property type="match status" value="1"/>
</dbReference>
<name>A0AAF0II56_9EURO</name>
<dbReference type="EMBL" id="CP120628">
    <property type="protein sequence ID" value="WEW58480.1"/>
    <property type="molecule type" value="Genomic_DNA"/>
</dbReference>
<accession>A0AAF0II56</accession>
<evidence type="ECO:0000256" key="10">
    <source>
        <dbReference type="SAM" id="MobiDB-lite"/>
    </source>
</evidence>
<dbReference type="Proteomes" id="UP001219355">
    <property type="component" value="Chromosome 2"/>
</dbReference>
<evidence type="ECO:0000256" key="1">
    <source>
        <dbReference type="ARBA" id="ARBA00004123"/>
    </source>
</evidence>
<keyword evidence="7" id="KW-0949">S-adenosyl-L-methionine</keyword>
<evidence type="ECO:0000256" key="5">
    <source>
        <dbReference type="ARBA" id="ARBA00022603"/>
    </source>
</evidence>
<reference evidence="11" key="1">
    <citation type="submission" date="2023-03" db="EMBL/GenBank/DDBJ databases">
        <title>Emydomyces testavorans Genome Sequence.</title>
        <authorList>
            <person name="Hoyer L."/>
        </authorList>
    </citation>
    <scope>NUCLEOTIDE SEQUENCE</scope>
    <source>
        <strain evidence="11">16-2883</strain>
    </source>
</reference>
<keyword evidence="4" id="KW-0963">Cytoplasm</keyword>
<feature type="region of interest" description="Disordered" evidence="10">
    <location>
        <begin position="1"/>
        <end position="40"/>
    </location>
</feature>
<evidence type="ECO:0000256" key="6">
    <source>
        <dbReference type="ARBA" id="ARBA00022679"/>
    </source>
</evidence>
<evidence type="ECO:0000313" key="11">
    <source>
        <dbReference type="EMBL" id="WEW58480.1"/>
    </source>
</evidence>
<evidence type="ECO:0000256" key="7">
    <source>
        <dbReference type="ARBA" id="ARBA00022691"/>
    </source>
</evidence>